<evidence type="ECO:0000256" key="1">
    <source>
        <dbReference type="SAM" id="MobiDB-lite"/>
    </source>
</evidence>
<sequence length="69" mass="7149">MSRGAHGRQGSRGGYSPVLCASPGSLEASGLVERHKARVREEGRMNSRDAAASRKSQTGHPAGMECGPG</sequence>
<evidence type="ECO:0000313" key="2">
    <source>
        <dbReference type="EMBL" id="KAK9806644.1"/>
    </source>
</evidence>
<accession>A0AAW1PED5</accession>
<gene>
    <name evidence="2" type="ORF">WJX73_003735</name>
</gene>
<name>A0AAW1PED5_9CHLO</name>
<evidence type="ECO:0000313" key="3">
    <source>
        <dbReference type="Proteomes" id="UP001465755"/>
    </source>
</evidence>
<comment type="caution">
    <text evidence="2">The sequence shown here is derived from an EMBL/GenBank/DDBJ whole genome shotgun (WGS) entry which is preliminary data.</text>
</comment>
<feature type="region of interest" description="Disordered" evidence="1">
    <location>
        <begin position="1"/>
        <end position="69"/>
    </location>
</feature>
<dbReference type="AlphaFoldDB" id="A0AAW1PED5"/>
<organism evidence="2 3">
    <name type="scientific">Symbiochloris irregularis</name>
    <dbReference type="NCBI Taxonomy" id="706552"/>
    <lineage>
        <taxon>Eukaryota</taxon>
        <taxon>Viridiplantae</taxon>
        <taxon>Chlorophyta</taxon>
        <taxon>core chlorophytes</taxon>
        <taxon>Trebouxiophyceae</taxon>
        <taxon>Trebouxiales</taxon>
        <taxon>Trebouxiaceae</taxon>
        <taxon>Symbiochloris</taxon>
    </lineage>
</organism>
<keyword evidence="3" id="KW-1185">Reference proteome</keyword>
<protein>
    <submittedName>
        <fullName evidence="2">Uncharacterized protein</fullName>
    </submittedName>
</protein>
<proteinExistence type="predicted"/>
<dbReference type="Proteomes" id="UP001465755">
    <property type="component" value="Unassembled WGS sequence"/>
</dbReference>
<reference evidence="2 3" key="1">
    <citation type="journal article" date="2024" name="Nat. Commun.">
        <title>Phylogenomics reveals the evolutionary origins of lichenization in chlorophyte algae.</title>
        <authorList>
            <person name="Puginier C."/>
            <person name="Libourel C."/>
            <person name="Otte J."/>
            <person name="Skaloud P."/>
            <person name="Haon M."/>
            <person name="Grisel S."/>
            <person name="Petersen M."/>
            <person name="Berrin J.G."/>
            <person name="Delaux P.M."/>
            <person name="Dal Grande F."/>
            <person name="Keller J."/>
        </authorList>
    </citation>
    <scope>NUCLEOTIDE SEQUENCE [LARGE SCALE GENOMIC DNA]</scope>
    <source>
        <strain evidence="2 3">SAG 2036</strain>
    </source>
</reference>
<dbReference type="EMBL" id="JALJOQ010000035">
    <property type="protein sequence ID" value="KAK9806644.1"/>
    <property type="molecule type" value="Genomic_DNA"/>
</dbReference>